<gene>
    <name evidence="1" type="ORF">Pint_25964</name>
</gene>
<sequence>MSLRPFLYSNLILLFFLTQKFVMSLQVSAVPTSIKVAKQDTNRRSANFHRSIWGDHFLSYASNSVEAADEKRLQDLREEIKRILKANVNKPTEKLDLVDRIQRLGVSYHFQTDIDQILEKAYEAHQDSGLKDENDDLYSISLEFRLLRQHGYNISCDVFNKLKDNNGNFKKSLVKDIRGMLSLYEATHLRVHGESILDEALAFTTTYLEPVATQFSSPLGAQVNNALNRPLRKSLPRLGARYYMPIYQDDHLHDEILLKFAKLDFNMSQKVHQKELSDITRWWKTLDVENNLPFVRDRVVELYFWIVGVYFEPDYGLARRFLTKVIAMCSIIDDIYDAYGTIEELELFTTAIERWDINAMEPLPEYMKIAYGALLDVYDEIEKDMVYQGKLYRLDYAKEAMKILVRNYNIEARWCDQNYVPTMEEYFSVALPSCGYLTLAATSFVGMGDIVTKESFEWVLSNPKIVKASSIINRLMDDTVGHKDEQEREHVASAVECYMKQHGTSEEEVVKLFGEQVKNAWKDINEEFIKPTAVPMPLLERVLNLARVMDLLYKEADGYTNSHLMKDHVASLLRDPVQL</sequence>
<evidence type="ECO:0000313" key="1">
    <source>
        <dbReference type="EMBL" id="KAJ0034702.1"/>
    </source>
</evidence>
<organism evidence="1 2">
    <name type="scientific">Pistacia integerrima</name>
    <dbReference type="NCBI Taxonomy" id="434235"/>
    <lineage>
        <taxon>Eukaryota</taxon>
        <taxon>Viridiplantae</taxon>
        <taxon>Streptophyta</taxon>
        <taxon>Embryophyta</taxon>
        <taxon>Tracheophyta</taxon>
        <taxon>Spermatophyta</taxon>
        <taxon>Magnoliopsida</taxon>
        <taxon>eudicotyledons</taxon>
        <taxon>Gunneridae</taxon>
        <taxon>Pentapetalae</taxon>
        <taxon>rosids</taxon>
        <taxon>malvids</taxon>
        <taxon>Sapindales</taxon>
        <taxon>Anacardiaceae</taxon>
        <taxon>Pistacia</taxon>
    </lineage>
</organism>
<evidence type="ECO:0000313" key="2">
    <source>
        <dbReference type="Proteomes" id="UP001163603"/>
    </source>
</evidence>
<dbReference type="Proteomes" id="UP001163603">
    <property type="component" value="Chromosome 7"/>
</dbReference>
<name>A0ACC0YEY5_9ROSI</name>
<accession>A0ACC0YEY5</accession>
<reference evidence="2" key="1">
    <citation type="journal article" date="2023" name="G3 (Bethesda)">
        <title>Genome assembly and association tests identify interacting loci associated with vigor, precocity, and sex in interspecific pistachio rootstocks.</title>
        <authorList>
            <person name="Palmer W."/>
            <person name="Jacygrad E."/>
            <person name="Sagayaradj S."/>
            <person name="Cavanaugh K."/>
            <person name="Han R."/>
            <person name="Bertier L."/>
            <person name="Beede B."/>
            <person name="Kafkas S."/>
            <person name="Golino D."/>
            <person name="Preece J."/>
            <person name="Michelmore R."/>
        </authorList>
    </citation>
    <scope>NUCLEOTIDE SEQUENCE [LARGE SCALE GENOMIC DNA]</scope>
</reference>
<comment type="caution">
    <text evidence="1">The sequence shown here is derived from an EMBL/GenBank/DDBJ whole genome shotgun (WGS) entry which is preliminary data.</text>
</comment>
<dbReference type="EMBL" id="CM047742">
    <property type="protein sequence ID" value="KAJ0034702.1"/>
    <property type="molecule type" value="Genomic_DNA"/>
</dbReference>
<protein>
    <submittedName>
        <fullName evidence="1">Uncharacterized protein</fullName>
    </submittedName>
</protein>
<proteinExistence type="predicted"/>
<keyword evidence="2" id="KW-1185">Reference proteome</keyword>